<feature type="domain" description="N-acetyltransferase" evidence="3">
    <location>
        <begin position="2"/>
        <end position="148"/>
    </location>
</feature>
<dbReference type="CDD" id="cd04301">
    <property type="entry name" value="NAT_SF"/>
    <property type="match status" value="1"/>
</dbReference>
<evidence type="ECO:0000259" key="3">
    <source>
        <dbReference type="PROSITE" id="PS51186"/>
    </source>
</evidence>
<dbReference type="InterPro" id="IPR051556">
    <property type="entry name" value="N-term/lysine_N-AcTrnsfr"/>
</dbReference>
<dbReference type="Pfam" id="PF00583">
    <property type="entry name" value="Acetyltransf_1"/>
    <property type="match status" value="1"/>
</dbReference>
<dbReference type="EMBL" id="JNSL01000042">
    <property type="protein sequence ID" value="KGA18513.1"/>
    <property type="molecule type" value="Genomic_DNA"/>
</dbReference>
<dbReference type="PANTHER" id="PTHR42919">
    <property type="entry name" value="N-ALPHA-ACETYLTRANSFERASE"/>
    <property type="match status" value="1"/>
</dbReference>
<dbReference type="InterPro" id="IPR000182">
    <property type="entry name" value="GNAT_dom"/>
</dbReference>
<name>A0A094SJ95_9ZZZZ</name>
<gene>
    <name evidence="4" type="ORF">GM51_8195</name>
</gene>
<comment type="caution">
    <text evidence="4">The sequence shown here is derived from an EMBL/GenBank/DDBJ whole genome shotgun (WGS) entry which is preliminary data.</text>
</comment>
<dbReference type="InterPro" id="IPR006464">
    <property type="entry name" value="AcTrfase_RimI/Ard1"/>
</dbReference>
<evidence type="ECO:0000313" key="4">
    <source>
        <dbReference type="EMBL" id="KGA18513.1"/>
    </source>
</evidence>
<proteinExistence type="predicted"/>
<accession>A0A094SJ95</accession>
<organism evidence="4">
    <name type="scientific">freshwater metagenome</name>
    <dbReference type="NCBI Taxonomy" id="449393"/>
    <lineage>
        <taxon>unclassified sequences</taxon>
        <taxon>metagenomes</taxon>
        <taxon>ecological metagenomes</taxon>
    </lineage>
</organism>
<evidence type="ECO:0000256" key="2">
    <source>
        <dbReference type="ARBA" id="ARBA00023315"/>
    </source>
</evidence>
<dbReference type="SUPFAM" id="SSF55729">
    <property type="entry name" value="Acyl-CoA N-acyltransferases (Nat)"/>
    <property type="match status" value="1"/>
</dbReference>
<dbReference type="PANTHER" id="PTHR42919:SF8">
    <property type="entry name" value="N-ALPHA-ACETYLTRANSFERASE 50"/>
    <property type="match status" value="1"/>
</dbReference>
<keyword evidence="1" id="KW-0808">Transferase</keyword>
<dbReference type="AlphaFoldDB" id="A0A094SJ95"/>
<protein>
    <recommendedName>
        <fullName evidence="3">N-acetyltransferase domain-containing protein</fullName>
    </recommendedName>
</protein>
<dbReference type="NCBIfam" id="TIGR01575">
    <property type="entry name" value="rimI"/>
    <property type="match status" value="1"/>
</dbReference>
<dbReference type="GO" id="GO:0008080">
    <property type="term" value="F:N-acetyltransferase activity"/>
    <property type="evidence" value="ECO:0007669"/>
    <property type="project" value="InterPro"/>
</dbReference>
<evidence type="ECO:0000256" key="1">
    <source>
        <dbReference type="ARBA" id="ARBA00022679"/>
    </source>
</evidence>
<reference evidence="4" key="1">
    <citation type="submission" date="2014-06" db="EMBL/GenBank/DDBJ databases">
        <title>Key roles for freshwater Actinobacteria revealed by deep metagenomic sequencing.</title>
        <authorList>
            <person name="Ghai R."/>
            <person name="Mizuno C.M."/>
            <person name="Picazo A."/>
            <person name="Camacho A."/>
            <person name="Rodriguez-Valera F."/>
        </authorList>
    </citation>
    <scope>NUCLEOTIDE SEQUENCE</scope>
</reference>
<dbReference type="PROSITE" id="PS51186">
    <property type="entry name" value="GNAT"/>
    <property type="match status" value="1"/>
</dbReference>
<dbReference type="InterPro" id="IPR016181">
    <property type="entry name" value="Acyl_CoA_acyltransferase"/>
</dbReference>
<keyword evidence="2" id="KW-0012">Acyltransferase</keyword>
<sequence length="150" mass="16905">MLEIRPMTHSDLARVLEIEVDLFPVDAWSEDLFLGELAEVSISRDASVAILDSEIVGYASFRYVGKQGDVNTVAVASDQQGKGIGTALMDWLESQATLRNVREIFLEVRSDNEAAIKMYDARGYERIDIRRNYYGNTIDANIMRKRVANV</sequence>
<dbReference type="Gene3D" id="3.40.630.30">
    <property type="match status" value="1"/>
</dbReference>